<proteinExistence type="predicted"/>
<dbReference type="AlphaFoldDB" id="A0AB74U6J5"/>
<organism evidence="1">
    <name type="scientific">Salinicola endophyticus</name>
    <dbReference type="NCBI Taxonomy" id="1949083"/>
    <lineage>
        <taxon>Bacteria</taxon>
        <taxon>Pseudomonadati</taxon>
        <taxon>Pseudomonadota</taxon>
        <taxon>Gammaproteobacteria</taxon>
        <taxon>Oceanospirillales</taxon>
        <taxon>Halomonadaceae</taxon>
        <taxon>Salinicola</taxon>
    </lineage>
</organism>
<gene>
    <name evidence="1" type="ORF">ABV408_18475</name>
</gene>
<evidence type="ECO:0000313" key="1">
    <source>
        <dbReference type="EMBL" id="XCJ79404.1"/>
    </source>
</evidence>
<accession>A0AB74U6J5</accession>
<dbReference type="RefSeq" id="WP_353980338.1">
    <property type="nucleotide sequence ID" value="NZ_CP159578.1"/>
</dbReference>
<protein>
    <submittedName>
        <fullName evidence="1">Uncharacterized protein</fullName>
    </submittedName>
</protein>
<reference evidence="1" key="1">
    <citation type="submission" date="2024-06" db="EMBL/GenBank/DDBJ databases">
        <title>Complete genome of Salinicola endophyticus HNIBRBA4755.</title>
        <authorList>
            <person name="Shin S.Y."/>
            <person name="Kang H."/>
            <person name="Song J."/>
        </authorList>
    </citation>
    <scope>NUCLEOTIDE SEQUENCE</scope>
    <source>
        <strain evidence="1">HNIBRBA4755</strain>
    </source>
</reference>
<sequence length="129" mass="14824">MIRFRCKDTLVLDEDWLRLDMPISPQCFRYTGRQIATIYDSHICQAGTPDIDTVYCAYIPPPDGVYQPALYVPSRHHAIIVIDHRFTLARHAKAWIADRIRELIIARRRPGAPAETPPLAPPLASRQHR</sequence>
<dbReference type="EMBL" id="CP159578">
    <property type="protein sequence ID" value="XCJ79404.1"/>
    <property type="molecule type" value="Genomic_DNA"/>
</dbReference>
<name>A0AB74U6J5_9GAMM</name>